<keyword evidence="3" id="KW-0694">RNA-binding</keyword>
<feature type="region of interest" description="Disordered" evidence="5">
    <location>
        <begin position="358"/>
        <end position="386"/>
    </location>
</feature>
<evidence type="ECO:0000313" key="8">
    <source>
        <dbReference type="Proteomes" id="UP000663868"/>
    </source>
</evidence>
<feature type="domain" description="RRM" evidence="6">
    <location>
        <begin position="105"/>
        <end position="192"/>
    </location>
</feature>
<dbReference type="GO" id="GO:0003723">
    <property type="term" value="F:RNA binding"/>
    <property type="evidence" value="ECO:0007669"/>
    <property type="project" value="UniProtKB-UniRule"/>
</dbReference>
<dbReference type="PANTHER" id="PTHR48033:SF10">
    <property type="entry name" value="RNA-BINDING PROTEIN SQUID"/>
    <property type="match status" value="1"/>
</dbReference>
<dbReference type="Gene3D" id="3.30.70.330">
    <property type="match status" value="2"/>
</dbReference>
<comment type="caution">
    <text evidence="7">The sequence shown here is derived from an EMBL/GenBank/DDBJ whole genome shotgun (WGS) entry which is preliminary data.</text>
</comment>
<dbReference type="GO" id="GO:0010468">
    <property type="term" value="P:regulation of gene expression"/>
    <property type="evidence" value="ECO:0007669"/>
    <property type="project" value="TreeGrafter"/>
</dbReference>
<evidence type="ECO:0000256" key="5">
    <source>
        <dbReference type="SAM" id="MobiDB-lite"/>
    </source>
</evidence>
<keyword evidence="2" id="KW-0539">Nucleus</keyword>
<gene>
    <name evidence="7" type="ORF">KXQ929_LOCUS22862</name>
</gene>
<evidence type="ECO:0000259" key="6">
    <source>
        <dbReference type="PROSITE" id="PS50102"/>
    </source>
</evidence>
<comment type="subcellular location">
    <subcellularLocation>
        <location evidence="1">Nucleus</location>
    </subcellularLocation>
</comment>
<organism evidence="7 8">
    <name type="scientific">Adineta steineri</name>
    <dbReference type="NCBI Taxonomy" id="433720"/>
    <lineage>
        <taxon>Eukaryota</taxon>
        <taxon>Metazoa</taxon>
        <taxon>Spiralia</taxon>
        <taxon>Gnathifera</taxon>
        <taxon>Rotifera</taxon>
        <taxon>Eurotatoria</taxon>
        <taxon>Bdelloidea</taxon>
        <taxon>Adinetida</taxon>
        <taxon>Adinetidae</taxon>
        <taxon>Adineta</taxon>
    </lineage>
</organism>
<reference evidence="7" key="1">
    <citation type="submission" date="2021-02" db="EMBL/GenBank/DDBJ databases">
        <authorList>
            <person name="Nowell W R."/>
        </authorList>
    </citation>
    <scope>NUCLEOTIDE SEQUENCE</scope>
</reference>
<dbReference type="GO" id="GO:0000785">
    <property type="term" value="C:chromatin"/>
    <property type="evidence" value="ECO:0007669"/>
    <property type="project" value="TreeGrafter"/>
</dbReference>
<dbReference type="PANTHER" id="PTHR48033">
    <property type="entry name" value="RNA-BINDING (RRM/RBD/RNP MOTIFS) FAMILY PROTEIN"/>
    <property type="match status" value="1"/>
</dbReference>
<dbReference type="InterPro" id="IPR012677">
    <property type="entry name" value="Nucleotide-bd_a/b_plait_sf"/>
</dbReference>
<name>A0A819HH58_9BILA</name>
<proteinExistence type="predicted"/>
<dbReference type="AlphaFoldDB" id="A0A819HH58"/>
<dbReference type="PROSITE" id="PS50102">
    <property type="entry name" value="RRM"/>
    <property type="match status" value="2"/>
</dbReference>
<evidence type="ECO:0000256" key="1">
    <source>
        <dbReference type="ARBA" id="ARBA00004123"/>
    </source>
</evidence>
<dbReference type="InterPro" id="IPR035979">
    <property type="entry name" value="RBD_domain_sf"/>
</dbReference>
<dbReference type="SMART" id="SM00360">
    <property type="entry name" value="RRM"/>
    <property type="match status" value="2"/>
</dbReference>
<protein>
    <recommendedName>
        <fullName evidence="6">RRM domain-containing protein</fullName>
    </recommendedName>
</protein>
<evidence type="ECO:0000256" key="3">
    <source>
        <dbReference type="PROSITE-ProRule" id="PRU00176"/>
    </source>
</evidence>
<feature type="domain" description="RRM" evidence="6">
    <location>
        <begin position="16"/>
        <end position="89"/>
    </location>
</feature>
<dbReference type="InterPro" id="IPR000504">
    <property type="entry name" value="RRM_dom"/>
</dbReference>
<dbReference type="Pfam" id="PF00076">
    <property type="entry name" value="RRM_1"/>
    <property type="match status" value="1"/>
</dbReference>
<dbReference type="GO" id="GO:0005654">
    <property type="term" value="C:nucleoplasm"/>
    <property type="evidence" value="ECO:0007669"/>
    <property type="project" value="TreeGrafter"/>
</dbReference>
<accession>A0A819HH58</accession>
<dbReference type="EMBL" id="CAJOBB010001776">
    <property type="protein sequence ID" value="CAF3901841.1"/>
    <property type="molecule type" value="Genomic_DNA"/>
</dbReference>
<evidence type="ECO:0000256" key="2">
    <source>
        <dbReference type="ARBA" id="ARBA00023242"/>
    </source>
</evidence>
<feature type="coiled-coil region" evidence="4">
    <location>
        <begin position="267"/>
        <end position="308"/>
    </location>
</feature>
<evidence type="ECO:0000256" key="4">
    <source>
        <dbReference type="SAM" id="Coils"/>
    </source>
</evidence>
<dbReference type="SUPFAM" id="SSF54928">
    <property type="entry name" value="RNA-binding domain, RBD"/>
    <property type="match status" value="1"/>
</dbReference>
<dbReference type="Proteomes" id="UP000663868">
    <property type="component" value="Unassembled WGS sequence"/>
</dbReference>
<sequence length="386" mass="45540">MSTVSTYRRHIDSIHLEICIGGLSYQTEPHTLLTYFEQFGTISQYNFTSPTGGGYVFICYENSQSVDRCIANRPHRLDGRHLYVKRALPFDPEYPNEHMNSIRDIMIICNSLDIDEEYLKNLREYFSSYGVVYACKLCHETNYDYILVEFADYDQVDRIILDKPHHFNNQELNLMKCIATNKKLMNIKYSSKENSVIAKDAIDINDDQKFLKYELNYKNDLAEKSNHHISEIDLANEVYRLQNLIKKLNEDFSIKRRQLEENCCEQLRKLNEDADKTHRLQQHLEQEYTKLLVEHESLKHENEVLNEQYLMTELENFEMTSYYEQILAEEKAKTTQYETEYTQILQWLYDNDSPLPSSPHHHLISISQTSLSPPLPAIPDDDDDDD</sequence>
<evidence type="ECO:0000313" key="7">
    <source>
        <dbReference type="EMBL" id="CAF3901841.1"/>
    </source>
</evidence>
<keyword evidence="4" id="KW-0175">Coiled coil</keyword>